<dbReference type="RefSeq" id="WP_238232534.1">
    <property type="nucleotide sequence ID" value="NZ_BPRA01000017.1"/>
</dbReference>
<accession>A0ABQ4TNW4</accession>
<dbReference type="PANTHER" id="PTHR45138">
    <property type="entry name" value="REGULATORY COMPONENTS OF SENSORY TRANSDUCTION SYSTEM"/>
    <property type="match status" value="1"/>
</dbReference>
<dbReference type="SUPFAM" id="SSF55073">
    <property type="entry name" value="Nucleotide cyclase"/>
    <property type="match status" value="1"/>
</dbReference>
<organism evidence="4 5">
    <name type="scientific">Methylobacterium thuringiense</name>
    <dbReference type="NCBI Taxonomy" id="1003091"/>
    <lineage>
        <taxon>Bacteria</taxon>
        <taxon>Pseudomonadati</taxon>
        <taxon>Pseudomonadota</taxon>
        <taxon>Alphaproteobacteria</taxon>
        <taxon>Hyphomicrobiales</taxon>
        <taxon>Methylobacteriaceae</taxon>
        <taxon>Methylobacterium</taxon>
    </lineage>
</organism>
<dbReference type="PROSITE" id="PS50887">
    <property type="entry name" value="GGDEF"/>
    <property type="match status" value="1"/>
</dbReference>
<evidence type="ECO:0000256" key="1">
    <source>
        <dbReference type="ARBA" id="ARBA00012528"/>
    </source>
</evidence>
<keyword evidence="2" id="KW-1133">Transmembrane helix</keyword>
<dbReference type="CDD" id="cd01949">
    <property type="entry name" value="GGDEF"/>
    <property type="match status" value="1"/>
</dbReference>
<reference evidence="4" key="2">
    <citation type="submission" date="2021-08" db="EMBL/GenBank/DDBJ databases">
        <authorList>
            <person name="Tani A."/>
            <person name="Ola A."/>
            <person name="Ogura Y."/>
            <person name="Katsura K."/>
            <person name="Hayashi T."/>
        </authorList>
    </citation>
    <scope>NUCLEOTIDE SEQUENCE</scope>
    <source>
        <strain evidence="4">DSM 23674</strain>
    </source>
</reference>
<feature type="transmembrane region" description="Helical" evidence="2">
    <location>
        <begin position="65"/>
        <end position="86"/>
    </location>
</feature>
<keyword evidence="2" id="KW-0472">Membrane</keyword>
<dbReference type="Pfam" id="PF00990">
    <property type="entry name" value="GGDEF"/>
    <property type="match status" value="1"/>
</dbReference>
<dbReference type="EMBL" id="BPRA01000017">
    <property type="protein sequence ID" value="GJE57058.1"/>
    <property type="molecule type" value="Genomic_DNA"/>
</dbReference>
<dbReference type="NCBIfam" id="TIGR00254">
    <property type="entry name" value="GGDEF"/>
    <property type="match status" value="1"/>
</dbReference>
<reference evidence="4" key="1">
    <citation type="journal article" date="2021" name="Front. Microbiol.">
        <title>Comprehensive Comparative Genomics and Phenotyping of Methylobacterium Species.</title>
        <authorList>
            <person name="Alessa O."/>
            <person name="Ogura Y."/>
            <person name="Fujitani Y."/>
            <person name="Takami H."/>
            <person name="Hayashi T."/>
            <person name="Sahin N."/>
            <person name="Tani A."/>
        </authorList>
    </citation>
    <scope>NUCLEOTIDE SEQUENCE</scope>
    <source>
        <strain evidence="4">DSM 23674</strain>
    </source>
</reference>
<gene>
    <name evidence="4" type="ORF">EKPJFOCH_3568</name>
</gene>
<protein>
    <recommendedName>
        <fullName evidence="1">diguanylate cyclase</fullName>
        <ecNumber evidence="1">2.7.7.65</ecNumber>
    </recommendedName>
</protein>
<dbReference type="Gene3D" id="3.30.70.270">
    <property type="match status" value="1"/>
</dbReference>
<proteinExistence type="predicted"/>
<name>A0ABQ4TNW4_9HYPH</name>
<comment type="caution">
    <text evidence="4">The sequence shown here is derived from an EMBL/GenBank/DDBJ whole genome shotgun (WGS) entry which is preliminary data.</text>
</comment>
<keyword evidence="5" id="KW-1185">Reference proteome</keyword>
<dbReference type="EC" id="2.7.7.65" evidence="1"/>
<dbReference type="SMART" id="SM00267">
    <property type="entry name" value="GGDEF"/>
    <property type="match status" value="1"/>
</dbReference>
<feature type="transmembrane region" description="Helical" evidence="2">
    <location>
        <begin position="30"/>
        <end position="53"/>
    </location>
</feature>
<evidence type="ECO:0000256" key="2">
    <source>
        <dbReference type="SAM" id="Phobius"/>
    </source>
</evidence>
<evidence type="ECO:0000259" key="3">
    <source>
        <dbReference type="PROSITE" id="PS50887"/>
    </source>
</evidence>
<evidence type="ECO:0000313" key="5">
    <source>
        <dbReference type="Proteomes" id="UP001055101"/>
    </source>
</evidence>
<feature type="domain" description="GGDEF" evidence="3">
    <location>
        <begin position="125"/>
        <end position="258"/>
    </location>
</feature>
<keyword evidence="2" id="KW-0812">Transmembrane</keyword>
<dbReference type="InterPro" id="IPR043128">
    <property type="entry name" value="Rev_trsase/Diguanyl_cyclase"/>
</dbReference>
<dbReference type="PANTHER" id="PTHR45138:SF24">
    <property type="entry name" value="DIGUANYLATE CYCLASE DGCC-RELATED"/>
    <property type="match status" value="1"/>
</dbReference>
<dbReference type="InterPro" id="IPR050469">
    <property type="entry name" value="Diguanylate_Cyclase"/>
</dbReference>
<evidence type="ECO:0000313" key="4">
    <source>
        <dbReference type="EMBL" id="GJE57058.1"/>
    </source>
</evidence>
<dbReference type="Proteomes" id="UP001055101">
    <property type="component" value="Unassembled WGS sequence"/>
</dbReference>
<dbReference type="InterPro" id="IPR029787">
    <property type="entry name" value="Nucleotide_cyclase"/>
</dbReference>
<dbReference type="InterPro" id="IPR000160">
    <property type="entry name" value="GGDEF_dom"/>
</dbReference>
<sequence length="290" mass="31185">MFACCLIVAVLAFYETVRRTAGTARLWSQYIEAVAFGFYALVFVLSIGMLLGTDRPIASAESARASLILDQVAGVFVYFGYVAMAAERANRNLVRIAETDPLTGLYNRRGLQEALRHRYVPSGDMPAGLLIADIDHFKSINDRHGHESGDLVLIAFANRMRGVLRASDIITRWGGEEFLVVLPGVTRQELAVIAESLRASVAEQPFPLRAGSLAVTVSIGIATVNLGDGDFEQATQRADAALYGAKTGGRNRVCFGPARASSQGAQARRGEEILADLHAAWQVGENASAA</sequence>